<evidence type="ECO:0000259" key="12">
    <source>
        <dbReference type="Pfam" id="PF07715"/>
    </source>
</evidence>
<feature type="chain" id="PRO_5032444583" evidence="10">
    <location>
        <begin position="25"/>
        <end position="959"/>
    </location>
</feature>
<dbReference type="PANTHER" id="PTHR47234:SF2">
    <property type="entry name" value="TONB-DEPENDENT RECEPTOR"/>
    <property type="match status" value="1"/>
</dbReference>
<dbReference type="AlphaFoldDB" id="A0A7S8F4E5"/>
<reference evidence="13 14" key="1">
    <citation type="submission" date="2020-11" db="EMBL/GenBank/DDBJ databases">
        <title>The genome sequence of Erythrobacter sp. 6D36.</title>
        <authorList>
            <person name="Liu Y."/>
        </authorList>
    </citation>
    <scope>NUCLEOTIDE SEQUENCE [LARGE SCALE GENOMIC DNA]</scope>
    <source>
        <strain evidence="13 14">6D36</strain>
    </source>
</reference>
<keyword evidence="7 8" id="KW-0998">Cell outer membrane</keyword>
<dbReference type="Gene3D" id="2.170.130.10">
    <property type="entry name" value="TonB-dependent receptor, plug domain"/>
    <property type="match status" value="1"/>
</dbReference>
<keyword evidence="6 8" id="KW-0472">Membrane</keyword>
<dbReference type="InterPro" id="IPR039426">
    <property type="entry name" value="TonB-dep_rcpt-like"/>
</dbReference>
<keyword evidence="10" id="KW-0732">Signal</keyword>
<evidence type="ECO:0000259" key="11">
    <source>
        <dbReference type="Pfam" id="PF00593"/>
    </source>
</evidence>
<gene>
    <name evidence="13" type="ORF">IRL76_13845</name>
</gene>
<dbReference type="PANTHER" id="PTHR47234">
    <property type="match status" value="1"/>
</dbReference>
<evidence type="ECO:0000256" key="4">
    <source>
        <dbReference type="ARBA" id="ARBA00022692"/>
    </source>
</evidence>
<dbReference type="PROSITE" id="PS52016">
    <property type="entry name" value="TONB_DEPENDENT_REC_3"/>
    <property type="match status" value="1"/>
</dbReference>
<comment type="subcellular location">
    <subcellularLocation>
        <location evidence="1 8">Cell outer membrane</location>
        <topology evidence="1 8">Multi-pass membrane protein</topology>
    </subcellularLocation>
</comment>
<name>A0A7S8F4E5_9SPHN</name>
<evidence type="ECO:0000256" key="10">
    <source>
        <dbReference type="SAM" id="SignalP"/>
    </source>
</evidence>
<keyword evidence="3 8" id="KW-1134">Transmembrane beta strand</keyword>
<dbReference type="RefSeq" id="WP_200981895.1">
    <property type="nucleotide sequence ID" value="NZ_CP064654.1"/>
</dbReference>
<dbReference type="GO" id="GO:0009279">
    <property type="term" value="C:cell outer membrane"/>
    <property type="evidence" value="ECO:0007669"/>
    <property type="project" value="UniProtKB-SubCell"/>
</dbReference>
<dbReference type="Gene3D" id="2.40.170.20">
    <property type="entry name" value="TonB-dependent receptor, beta-barrel domain"/>
    <property type="match status" value="1"/>
</dbReference>
<keyword evidence="13" id="KW-0675">Receptor</keyword>
<accession>A0A7S8F4E5</accession>
<keyword evidence="4 8" id="KW-0812">Transmembrane</keyword>
<dbReference type="InterPro" id="IPR036942">
    <property type="entry name" value="Beta-barrel_TonB_sf"/>
</dbReference>
<evidence type="ECO:0000256" key="3">
    <source>
        <dbReference type="ARBA" id="ARBA00022452"/>
    </source>
</evidence>
<evidence type="ECO:0000313" key="13">
    <source>
        <dbReference type="EMBL" id="QPC98890.1"/>
    </source>
</evidence>
<evidence type="ECO:0000256" key="1">
    <source>
        <dbReference type="ARBA" id="ARBA00004571"/>
    </source>
</evidence>
<evidence type="ECO:0000313" key="14">
    <source>
        <dbReference type="Proteomes" id="UP000594459"/>
    </source>
</evidence>
<evidence type="ECO:0000256" key="5">
    <source>
        <dbReference type="ARBA" id="ARBA00023077"/>
    </source>
</evidence>
<evidence type="ECO:0000256" key="7">
    <source>
        <dbReference type="ARBA" id="ARBA00023237"/>
    </source>
</evidence>
<dbReference type="InterPro" id="IPR012910">
    <property type="entry name" value="Plug_dom"/>
</dbReference>
<dbReference type="Proteomes" id="UP000594459">
    <property type="component" value="Chromosome"/>
</dbReference>
<keyword evidence="14" id="KW-1185">Reference proteome</keyword>
<feature type="domain" description="TonB-dependent receptor plug" evidence="12">
    <location>
        <begin position="55"/>
        <end position="181"/>
    </location>
</feature>
<evidence type="ECO:0000256" key="9">
    <source>
        <dbReference type="RuleBase" id="RU003357"/>
    </source>
</evidence>
<dbReference type="KEGG" id="qso:IRL76_13845"/>
<proteinExistence type="inferred from homology"/>
<dbReference type="Pfam" id="PF00593">
    <property type="entry name" value="TonB_dep_Rec_b-barrel"/>
    <property type="match status" value="1"/>
</dbReference>
<keyword evidence="5 9" id="KW-0798">TonB box</keyword>
<sequence>MRRSFLLASSGFALAVSATTPAWAQEVTSGGAEAAEATPGAPIIVTGSRIRRDPLDNPSPVISLDDAALEQTGLSSVADILQRLPSAAGGLNTKVNNSGNIGNPQDGGGVGAGTAEIDLRYLLAKRTLVLVDGMRYVPATAASGIPSTIDLNSIPQSMIQRIEVLQSGQSPLYGSDAIAGVVNIITKQQQDGLQASAKYGQYLKYNDGETLDLSLSYGASGERVSVAAGIDYVDQKQVRTANRELTQFPNPGQTSCTDPIGGCSSGTLGGRIAFNPGNPSLPAGGSVTVRSFPLTTRGVYDPTLVGGDFKAFTSADRFNFAPFNLLLTPSERYGAWLSAKAELTDTINLRTRMVYNRRNSKNQAAFLPLFLGPDAGNGNLLDTVSIDVTNPYNPFGITLNSGTDGNPATYSFIGRRLVENGQRTYTQKVDTWTVAATLDGRLGANFYWDVNAVLGWNDAHQLFTGNVNAAKVAQALGPVANCTGDCVPLNIFGGAGSITQDMLNFISFDERSKSDQRLQDYTANLSGDLFELPGGMVGIAVGYEHRHQSGSFTPDPIIQAGLGADIPAQAASGSYNTNEFYGELRVPLLKETPFFELLELDGAVRYADYSTGFSNTSFTGTLLWKPVPDILLRGSYAEGFRAPALGELFGAQSRADAPIDDPCTNVAGSPWQTDTTVRQNCIANGVPSDGSYNEPNGGQLPTLTGGNSALNPETSETWLVGAVYSPDWARGGALQDLSLEVNYYDITVDGAIAAINPQVTLARCASLGDALACDNVTRTASGRIASIQGLLQNIGKIETSGYDATFNARTSEGGAGSFGLSVNANLLTKYKETLPTAGGSATVDYRGTTRGFPDQSYPKFKATSVLSWSLGGFDAAFTGRYISKVTEADGKEMNSRFYTDMQLAFTPSFMNDSFRFTVGILNLFDKDPPACFSCTGPNYDPTTYDIPGRFGYVQLNYKM</sequence>
<protein>
    <submittedName>
        <fullName evidence="13">TonB-dependent receptor</fullName>
    </submittedName>
</protein>
<comment type="similarity">
    <text evidence="8 9">Belongs to the TonB-dependent receptor family.</text>
</comment>
<keyword evidence="2 8" id="KW-0813">Transport</keyword>
<dbReference type="InterPro" id="IPR037066">
    <property type="entry name" value="Plug_dom_sf"/>
</dbReference>
<evidence type="ECO:0000256" key="6">
    <source>
        <dbReference type="ARBA" id="ARBA00023136"/>
    </source>
</evidence>
<feature type="signal peptide" evidence="10">
    <location>
        <begin position="1"/>
        <end position="24"/>
    </location>
</feature>
<organism evidence="13 14">
    <name type="scientific">Qipengyuania soli</name>
    <dbReference type="NCBI Taxonomy" id="2782568"/>
    <lineage>
        <taxon>Bacteria</taxon>
        <taxon>Pseudomonadati</taxon>
        <taxon>Pseudomonadota</taxon>
        <taxon>Alphaproteobacteria</taxon>
        <taxon>Sphingomonadales</taxon>
        <taxon>Erythrobacteraceae</taxon>
        <taxon>Qipengyuania</taxon>
    </lineage>
</organism>
<evidence type="ECO:0000256" key="2">
    <source>
        <dbReference type="ARBA" id="ARBA00022448"/>
    </source>
</evidence>
<evidence type="ECO:0000256" key="8">
    <source>
        <dbReference type="PROSITE-ProRule" id="PRU01360"/>
    </source>
</evidence>
<feature type="domain" description="TonB-dependent receptor-like beta-barrel" evidence="11">
    <location>
        <begin position="387"/>
        <end position="923"/>
    </location>
</feature>
<dbReference type="InterPro" id="IPR000531">
    <property type="entry name" value="Beta-barrel_TonB"/>
</dbReference>
<dbReference type="EMBL" id="CP064654">
    <property type="protein sequence ID" value="QPC98890.1"/>
    <property type="molecule type" value="Genomic_DNA"/>
</dbReference>
<dbReference type="SUPFAM" id="SSF56935">
    <property type="entry name" value="Porins"/>
    <property type="match status" value="1"/>
</dbReference>
<dbReference type="Pfam" id="PF07715">
    <property type="entry name" value="Plug"/>
    <property type="match status" value="1"/>
</dbReference>